<dbReference type="InterPro" id="IPR036677">
    <property type="entry name" value="EutN_CcmL_sf"/>
</dbReference>
<evidence type="ECO:0000256" key="2">
    <source>
        <dbReference type="ARBA" id="ARBA00023669"/>
    </source>
</evidence>
<gene>
    <name evidence="4" type="primary">ccmL_1</name>
    <name evidence="4" type="ORF">NCTC503_00609</name>
</gene>
<dbReference type="PANTHER" id="PTHR36539">
    <property type="entry name" value="ETHANOLAMINE UTILIZATION PROTEIN EUTN"/>
    <property type="match status" value="1"/>
</dbReference>
<dbReference type="EMBL" id="LR590481">
    <property type="protein sequence ID" value="VTQ84755.1"/>
    <property type="molecule type" value="Genomic_DNA"/>
</dbReference>
<reference evidence="4 5" key="1">
    <citation type="submission" date="2019-05" db="EMBL/GenBank/DDBJ databases">
        <authorList>
            <consortium name="Pathogen Informatics"/>
        </authorList>
    </citation>
    <scope>NUCLEOTIDE SEQUENCE [LARGE SCALE GENOMIC DNA]</scope>
    <source>
        <strain evidence="4 5">NCTC503</strain>
    </source>
</reference>
<keyword evidence="5" id="KW-1185">Reference proteome</keyword>
<dbReference type="AlphaFoldDB" id="A0A4U9R102"/>
<dbReference type="Pfam" id="PF03319">
    <property type="entry name" value="EutN_CcmL"/>
    <property type="match status" value="1"/>
</dbReference>
<evidence type="ECO:0000256" key="3">
    <source>
        <dbReference type="ARBA" id="ARBA00024446"/>
    </source>
</evidence>
<evidence type="ECO:0000256" key="1">
    <source>
        <dbReference type="ARBA" id="ARBA00023587"/>
    </source>
</evidence>
<evidence type="ECO:0000313" key="4">
    <source>
        <dbReference type="EMBL" id="VTQ84755.1"/>
    </source>
</evidence>
<dbReference type="Gene3D" id="2.40.50.220">
    <property type="entry name" value="EutN/Ccml"/>
    <property type="match status" value="1"/>
</dbReference>
<dbReference type="CDD" id="cd01614">
    <property type="entry name" value="EutN_CcmL"/>
    <property type="match status" value="1"/>
</dbReference>
<comment type="subcellular location">
    <subcellularLocation>
        <location evidence="1">Carboxysome</location>
    </subcellularLocation>
</comment>
<dbReference type="KEGG" id="hhw:NCTC503_00609"/>
<evidence type="ECO:0000313" key="5">
    <source>
        <dbReference type="Proteomes" id="UP000308489"/>
    </source>
</evidence>
<keyword evidence="2" id="KW-1282">Carboxysome</keyword>
<dbReference type="PROSITE" id="PS51932">
    <property type="entry name" value="BMV"/>
    <property type="match status" value="1"/>
</dbReference>
<accession>A0A4U9R102</accession>
<dbReference type="PANTHER" id="PTHR36539:SF2">
    <property type="entry name" value="ETHANOLAMINE UTILIZATION PROTEIN"/>
    <property type="match status" value="1"/>
</dbReference>
<dbReference type="GO" id="GO:0031470">
    <property type="term" value="C:carboxysome"/>
    <property type="evidence" value="ECO:0007669"/>
    <property type="project" value="UniProtKB-SubCell"/>
</dbReference>
<sequence>MIIGEVIGNVWATRKDEKLNGLKLLVVNPINFGSTKKSASTMVAADSVGAGIGDKVLIVKGSSARMSNSGERVPVDATIVGIIDSLEINE</sequence>
<dbReference type="OrthoDB" id="196195at2"/>
<keyword evidence="3" id="KW-1283">Bacterial microcompartment</keyword>
<proteinExistence type="predicted"/>
<name>A0A4U9R102_HATHI</name>
<organism evidence="4 5">
    <name type="scientific">Hathewaya histolytica</name>
    <name type="common">Clostridium histolyticum</name>
    <dbReference type="NCBI Taxonomy" id="1498"/>
    <lineage>
        <taxon>Bacteria</taxon>
        <taxon>Bacillati</taxon>
        <taxon>Bacillota</taxon>
        <taxon>Clostridia</taxon>
        <taxon>Eubacteriales</taxon>
        <taxon>Clostridiaceae</taxon>
        <taxon>Hathewaya</taxon>
    </lineage>
</organism>
<dbReference type="RefSeq" id="WP_138209377.1">
    <property type="nucleotide sequence ID" value="NZ_CBCRUQ010000001.1"/>
</dbReference>
<dbReference type="InterPro" id="IPR004992">
    <property type="entry name" value="EutN_CcmL"/>
</dbReference>
<dbReference type="Proteomes" id="UP000308489">
    <property type="component" value="Chromosome 1"/>
</dbReference>
<protein>
    <submittedName>
        <fullName evidence="4">Ethanolamine/propanediol utilization protein</fullName>
    </submittedName>
</protein>
<dbReference type="SUPFAM" id="SSF159133">
    <property type="entry name" value="EutN/CcmL-like"/>
    <property type="match status" value="1"/>
</dbReference>